<dbReference type="CDD" id="cd03254">
    <property type="entry name" value="ABCC_Glucan_exporter_like"/>
    <property type="match status" value="1"/>
</dbReference>
<reference evidence="12 13" key="1">
    <citation type="submission" date="2015-10" db="EMBL/GenBank/DDBJ databases">
        <title>Erysipelothrix larvae sp. LV19 isolated from the larval gut of the rhinoceros beetle, Trypoxylus dichotomus.</title>
        <authorList>
            <person name="Lim S."/>
            <person name="Kim B.-C."/>
        </authorList>
    </citation>
    <scope>NUCLEOTIDE SEQUENCE [LARGE SCALE GENOMIC DNA]</scope>
    <source>
        <strain evidence="12 13">LV19</strain>
    </source>
</reference>
<evidence type="ECO:0000256" key="1">
    <source>
        <dbReference type="ARBA" id="ARBA00004651"/>
    </source>
</evidence>
<evidence type="ECO:0000313" key="12">
    <source>
        <dbReference type="EMBL" id="AMC93968.1"/>
    </source>
</evidence>
<keyword evidence="2" id="KW-0813">Transport</keyword>
<evidence type="ECO:0000256" key="6">
    <source>
        <dbReference type="ARBA" id="ARBA00022840"/>
    </source>
</evidence>
<feature type="transmembrane region" description="Helical" evidence="9">
    <location>
        <begin position="154"/>
        <end position="174"/>
    </location>
</feature>
<keyword evidence="6" id="KW-0067">ATP-binding</keyword>
<dbReference type="InterPro" id="IPR003593">
    <property type="entry name" value="AAA+_ATPase"/>
</dbReference>
<dbReference type="AlphaFoldDB" id="A0A0X8H0T5"/>
<dbReference type="OrthoDB" id="9770415at2"/>
<evidence type="ECO:0000256" key="7">
    <source>
        <dbReference type="ARBA" id="ARBA00022989"/>
    </source>
</evidence>
<evidence type="ECO:0000256" key="3">
    <source>
        <dbReference type="ARBA" id="ARBA00022475"/>
    </source>
</evidence>
<keyword evidence="4 9" id="KW-0812">Transmembrane</keyword>
<feature type="transmembrane region" description="Helical" evidence="9">
    <location>
        <begin position="180"/>
        <end position="197"/>
    </location>
</feature>
<dbReference type="InterPro" id="IPR039421">
    <property type="entry name" value="Type_1_exporter"/>
</dbReference>
<evidence type="ECO:0000256" key="5">
    <source>
        <dbReference type="ARBA" id="ARBA00022741"/>
    </source>
</evidence>
<dbReference type="PANTHER" id="PTHR43394">
    <property type="entry name" value="ATP-DEPENDENT PERMEASE MDL1, MITOCHONDRIAL"/>
    <property type="match status" value="1"/>
</dbReference>
<evidence type="ECO:0000256" key="9">
    <source>
        <dbReference type="SAM" id="Phobius"/>
    </source>
</evidence>
<dbReference type="EMBL" id="CP013213">
    <property type="protein sequence ID" value="AMC93968.1"/>
    <property type="molecule type" value="Genomic_DNA"/>
</dbReference>
<comment type="subcellular location">
    <subcellularLocation>
        <location evidence="1">Cell membrane</location>
        <topology evidence="1">Multi-pass membrane protein</topology>
    </subcellularLocation>
</comment>
<keyword evidence="5" id="KW-0547">Nucleotide-binding</keyword>
<dbReference type="Pfam" id="PF00664">
    <property type="entry name" value="ABC_membrane"/>
    <property type="match status" value="1"/>
</dbReference>
<dbReference type="InterPro" id="IPR036640">
    <property type="entry name" value="ABC1_TM_sf"/>
</dbReference>
<dbReference type="InterPro" id="IPR003439">
    <property type="entry name" value="ABC_transporter-like_ATP-bd"/>
</dbReference>
<dbReference type="STRING" id="1514105.AOC36_08205"/>
<dbReference type="FunFam" id="3.40.50.300:FF:000287">
    <property type="entry name" value="Multidrug ABC transporter ATP-binding protein"/>
    <property type="match status" value="1"/>
</dbReference>
<dbReference type="KEGG" id="erl:AOC36_08205"/>
<gene>
    <name evidence="12" type="ORF">AOC36_08205</name>
</gene>
<name>A0A0X8H0T5_9FIRM</name>
<feature type="transmembrane region" description="Helical" evidence="9">
    <location>
        <begin position="257"/>
        <end position="279"/>
    </location>
</feature>
<dbReference type="Pfam" id="PF00005">
    <property type="entry name" value="ABC_tran"/>
    <property type="match status" value="1"/>
</dbReference>
<dbReference type="GO" id="GO:0005524">
    <property type="term" value="F:ATP binding"/>
    <property type="evidence" value="ECO:0007669"/>
    <property type="project" value="UniProtKB-KW"/>
</dbReference>
<dbReference type="Proteomes" id="UP000063781">
    <property type="component" value="Chromosome"/>
</dbReference>
<dbReference type="SUPFAM" id="SSF52540">
    <property type="entry name" value="P-loop containing nucleoside triphosphate hydrolases"/>
    <property type="match status" value="1"/>
</dbReference>
<feature type="domain" description="ABC transmembrane type-1" evidence="11">
    <location>
        <begin position="27"/>
        <end position="321"/>
    </location>
</feature>
<sequence length="595" mass="66329">MKRRWKSMGKSLKQLTSFLKPYWKQLILVALLSIVIVLMVALAPLIEGNITTQLLSDVKDIAQGVKGAQIQVDVIFRFLTILFVVYTLNAGLRLILQSLLANAIQSATYDLRIAVKEKITRVPIRYYDAHQTGDLMSRMSTDVEAISNALQQSFAAIFQAIIMLVVAIIMMFVIDVQLAWIGISIIPLTLIASRFIVKHSQIGFRNTQKALGNLNAITQENLTGFAQIKLYNYQEETIQTFKKANEALCEYGFKSSFVSGLMGPSVSMLTYLAIATTIFLGANKVLAGAMLVGNLQAFIRYVWQVNQPMSQMTQLSAAIQSSFAAMDRVFGFLNEADDIKDPDYPVIPTPFQGAVSFNHVEFGYNSTPIIKDLSAEIQPGQLVAIVGPTGAGKTTLINLLMRFYDVEKGSIKIDGVDLRDMNRDTLRSYFGMVLQDTWLFSGSIADNIRYGKKDATMDEVIEASKKANVHHFIQTLPDGYDMILNEETNNISNGEKQLITIARALLSDPKIMILDEATSSIDTRLDQRIQDALQTAMQGRTSFVIAHRLTTIRNADIILVVRDGNIVEQGNHEQLLQNKGFYAELYNSQFELAKD</sequence>
<dbReference type="GO" id="GO:0015421">
    <property type="term" value="F:ABC-type oligopeptide transporter activity"/>
    <property type="evidence" value="ECO:0007669"/>
    <property type="project" value="TreeGrafter"/>
</dbReference>
<dbReference type="SMART" id="SM00382">
    <property type="entry name" value="AAA"/>
    <property type="match status" value="1"/>
</dbReference>
<dbReference type="Gene3D" id="1.20.1560.10">
    <property type="entry name" value="ABC transporter type 1, transmembrane domain"/>
    <property type="match status" value="1"/>
</dbReference>
<evidence type="ECO:0000256" key="8">
    <source>
        <dbReference type="ARBA" id="ARBA00023136"/>
    </source>
</evidence>
<proteinExistence type="predicted"/>
<evidence type="ECO:0000256" key="2">
    <source>
        <dbReference type="ARBA" id="ARBA00022448"/>
    </source>
</evidence>
<feature type="domain" description="ABC transporter" evidence="10">
    <location>
        <begin position="355"/>
        <end position="588"/>
    </location>
</feature>
<dbReference type="Gene3D" id="3.40.50.300">
    <property type="entry name" value="P-loop containing nucleotide triphosphate hydrolases"/>
    <property type="match status" value="1"/>
</dbReference>
<evidence type="ECO:0000259" key="11">
    <source>
        <dbReference type="PROSITE" id="PS50929"/>
    </source>
</evidence>
<dbReference type="GO" id="GO:0016887">
    <property type="term" value="F:ATP hydrolysis activity"/>
    <property type="evidence" value="ECO:0007669"/>
    <property type="project" value="InterPro"/>
</dbReference>
<dbReference type="PROSITE" id="PS50893">
    <property type="entry name" value="ABC_TRANSPORTER_2"/>
    <property type="match status" value="1"/>
</dbReference>
<dbReference type="PROSITE" id="PS50929">
    <property type="entry name" value="ABC_TM1F"/>
    <property type="match status" value="1"/>
</dbReference>
<evidence type="ECO:0000313" key="13">
    <source>
        <dbReference type="Proteomes" id="UP000063781"/>
    </source>
</evidence>
<accession>A0A0X8H0T5</accession>
<evidence type="ECO:0000256" key="4">
    <source>
        <dbReference type="ARBA" id="ARBA00022692"/>
    </source>
</evidence>
<protein>
    <submittedName>
        <fullName evidence="12">ABC transporter</fullName>
    </submittedName>
</protein>
<keyword evidence="8 9" id="KW-0472">Membrane</keyword>
<dbReference type="RefSeq" id="WP_067633248.1">
    <property type="nucleotide sequence ID" value="NZ_CP013213.1"/>
</dbReference>
<evidence type="ECO:0000259" key="10">
    <source>
        <dbReference type="PROSITE" id="PS50893"/>
    </source>
</evidence>
<dbReference type="CDD" id="cd18547">
    <property type="entry name" value="ABC_6TM_Tm288_like"/>
    <property type="match status" value="1"/>
</dbReference>
<keyword evidence="7 9" id="KW-1133">Transmembrane helix</keyword>
<organism evidence="12 13">
    <name type="scientific">Erysipelothrix larvae</name>
    <dbReference type="NCBI Taxonomy" id="1514105"/>
    <lineage>
        <taxon>Bacteria</taxon>
        <taxon>Bacillati</taxon>
        <taxon>Bacillota</taxon>
        <taxon>Erysipelotrichia</taxon>
        <taxon>Erysipelotrichales</taxon>
        <taxon>Erysipelotrichaceae</taxon>
        <taxon>Erysipelothrix</taxon>
    </lineage>
</organism>
<dbReference type="InterPro" id="IPR011527">
    <property type="entry name" value="ABC1_TM_dom"/>
</dbReference>
<keyword evidence="3" id="KW-1003">Cell membrane</keyword>
<feature type="transmembrane region" description="Helical" evidence="9">
    <location>
        <begin position="74"/>
        <end position="96"/>
    </location>
</feature>
<dbReference type="FunFam" id="1.20.1560.10:FF:000011">
    <property type="entry name" value="Multidrug ABC transporter ATP-binding protein"/>
    <property type="match status" value="1"/>
</dbReference>
<dbReference type="InterPro" id="IPR027417">
    <property type="entry name" value="P-loop_NTPase"/>
</dbReference>
<keyword evidence="13" id="KW-1185">Reference proteome</keyword>
<dbReference type="SUPFAM" id="SSF90123">
    <property type="entry name" value="ABC transporter transmembrane region"/>
    <property type="match status" value="1"/>
</dbReference>
<dbReference type="GO" id="GO:0005886">
    <property type="term" value="C:plasma membrane"/>
    <property type="evidence" value="ECO:0007669"/>
    <property type="project" value="UniProtKB-SubCell"/>
</dbReference>
<dbReference type="PANTHER" id="PTHR43394:SF1">
    <property type="entry name" value="ATP-BINDING CASSETTE SUB-FAMILY B MEMBER 10, MITOCHONDRIAL"/>
    <property type="match status" value="1"/>
</dbReference>
<feature type="transmembrane region" description="Helical" evidence="9">
    <location>
        <begin position="21"/>
        <end position="46"/>
    </location>
</feature>